<dbReference type="SFLD" id="SFLDG01163">
    <property type="entry name" value="II"/>
    <property type="match status" value="1"/>
</dbReference>
<dbReference type="EMBL" id="BAABAJ010000003">
    <property type="protein sequence ID" value="GAA3904339.1"/>
    <property type="molecule type" value="Genomic_DNA"/>
</dbReference>
<protein>
    <submittedName>
        <fullName evidence="4">Uncharacterized protein</fullName>
    </submittedName>
</protein>
<dbReference type="InterPro" id="IPR033964">
    <property type="entry name" value="ABBA"/>
</dbReference>
<gene>
    <name evidence="4" type="ORF">GCM10022244_13140</name>
</gene>
<proteinExistence type="inferred from homology"/>
<dbReference type="Pfam" id="PF11468">
    <property type="entry name" value="PTase_Orf2"/>
    <property type="match status" value="1"/>
</dbReference>
<dbReference type="InterPro" id="IPR036239">
    <property type="entry name" value="PrenylTrfase-like_sf"/>
</dbReference>
<keyword evidence="3" id="KW-0808">Transferase</keyword>
<sequence>MNAKLSINDLRRDFAEFTASAARADYDPSAVDPALTELSDLWTDSWVGFRTTTKPRPESSLRMLCGPGENPIDRLIDAELLKFEDDRVKTFVSGLRTLGPVEQGVDVESTRGVEKIWLCFQEPVSPDDLLKLPACPQSVYNHRAHLAKQTGRIGAVGVNMTENSINVYSIVENLNRGDVTAILGQTGIAPPSDEELSVNAQAFRIYRTFGWDEPDMTRICFATRFLADDVPIHLHPDLAAMVAATPFADGNLRDFNFYTSYGPAGHYYKIQAMYRFKEQLFYYSRATG</sequence>
<dbReference type="InterPro" id="IPR020965">
    <property type="entry name" value="Prenyltransferase_CloQ"/>
</dbReference>
<dbReference type="SUPFAM" id="SSF143492">
    <property type="entry name" value="Prenyltransferase-like"/>
    <property type="match status" value="1"/>
</dbReference>
<keyword evidence="2" id="KW-0637">Prenyltransferase</keyword>
<evidence type="ECO:0000256" key="2">
    <source>
        <dbReference type="ARBA" id="ARBA00022602"/>
    </source>
</evidence>
<evidence type="ECO:0000256" key="1">
    <source>
        <dbReference type="ARBA" id="ARBA00005368"/>
    </source>
</evidence>
<evidence type="ECO:0000256" key="3">
    <source>
        <dbReference type="ARBA" id="ARBA00022679"/>
    </source>
</evidence>
<name>A0ABP7LLK1_9ACTN</name>
<evidence type="ECO:0000313" key="4">
    <source>
        <dbReference type="EMBL" id="GAA3904339.1"/>
    </source>
</evidence>
<organism evidence="4 5">
    <name type="scientific">Streptomyces gulbargensis</name>
    <dbReference type="NCBI Taxonomy" id="364901"/>
    <lineage>
        <taxon>Bacteria</taxon>
        <taxon>Bacillati</taxon>
        <taxon>Actinomycetota</taxon>
        <taxon>Actinomycetes</taxon>
        <taxon>Kitasatosporales</taxon>
        <taxon>Streptomycetaceae</taxon>
        <taxon>Streptomyces</taxon>
    </lineage>
</organism>
<keyword evidence="5" id="KW-1185">Reference proteome</keyword>
<dbReference type="SFLD" id="SFLDS00036">
    <property type="entry name" value="Aromatic_Prenyltransferase"/>
    <property type="match status" value="1"/>
</dbReference>
<comment type="caution">
    <text evidence="4">The sequence shown here is derived from an EMBL/GenBank/DDBJ whole genome shotgun (WGS) entry which is preliminary data.</text>
</comment>
<reference evidence="5" key="1">
    <citation type="journal article" date="2019" name="Int. J. Syst. Evol. Microbiol.">
        <title>The Global Catalogue of Microorganisms (GCM) 10K type strain sequencing project: providing services to taxonomists for standard genome sequencing and annotation.</title>
        <authorList>
            <consortium name="The Broad Institute Genomics Platform"/>
            <consortium name="The Broad Institute Genome Sequencing Center for Infectious Disease"/>
            <person name="Wu L."/>
            <person name="Ma J."/>
        </authorList>
    </citation>
    <scope>NUCLEOTIDE SEQUENCE [LARGE SCALE GENOMIC DNA]</scope>
    <source>
        <strain evidence="5">JCM 16956</strain>
    </source>
</reference>
<comment type="similarity">
    <text evidence="1">Belongs to the aromatic prenyltransferase family.</text>
</comment>
<accession>A0ABP7LLK1</accession>
<evidence type="ECO:0000313" key="5">
    <source>
        <dbReference type="Proteomes" id="UP001501000"/>
    </source>
</evidence>
<dbReference type="Proteomes" id="UP001501000">
    <property type="component" value="Unassembled WGS sequence"/>
</dbReference>
<dbReference type="RefSeq" id="WP_345279424.1">
    <property type="nucleotide sequence ID" value="NZ_BAABAJ010000003.1"/>
</dbReference>